<protein>
    <submittedName>
        <fullName evidence="3">Low temperature requirement protein LtrA</fullName>
    </submittedName>
</protein>
<feature type="transmembrane region" description="Helical" evidence="2">
    <location>
        <begin position="349"/>
        <end position="371"/>
    </location>
</feature>
<keyword evidence="2" id="KW-1133">Transmembrane helix</keyword>
<reference evidence="3 4" key="1">
    <citation type="submission" date="2016-06" db="EMBL/GenBank/DDBJ databases">
        <authorList>
            <person name="Kjaerup R.B."/>
            <person name="Dalgaard T.S."/>
            <person name="Juul-Madsen H.R."/>
        </authorList>
    </citation>
    <scope>NUCLEOTIDE SEQUENCE [LARGE SCALE GENOMIC DNA]</scope>
    <source>
        <strain evidence="3 4">DSM 45248</strain>
    </source>
</reference>
<feature type="transmembrane region" description="Helical" evidence="2">
    <location>
        <begin position="131"/>
        <end position="152"/>
    </location>
</feature>
<feature type="transmembrane region" description="Helical" evidence="2">
    <location>
        <begin position="267"/>
        <end position="290"/>
    </location>
</feature>
<proteinExistence type="predicted"/>
<evidence type="ECO:0000313" key="4">
    <source>
        <dbReference type="Proteomes" id="UP000198765"/>
    </source>
</evidence>
<keyword evidence="2" id="KW-0472">Membrane</keyword>
<feature type="transmembrane region" description="Helical" evidence="2">
    <location>
        <begin position="164"/>
        <end position="181"/>
    </location>
</feature>
<feature type="transmembrane region" description="Helical" evidence="2">
    <location>
        <begin position="67"/>
        <end position="86"/>
    </location>
</feature>
<dbReference type="Pfam" id="PF06772">
    <property type="entry name" value="LtrA"/>
    <property type="match status" value="1"/>
</dbReference>
<dbReference type="EMBL" id="LT594324">
    <property type="protein sequence ID" value="SBT43641.1"/>
    <property type="molecule type" value="Genomic_DNA"/>
</dbReference>
<keyword evidence="2" id="KW-0812">Transmembrane</keyword>
<evidence type="ECO:0000256" key="2">
    <source>
        <dbReference type="SAM" id="Phobius"/>
    </source>
</evidence>
<feature type="compositionally biased region" description="Low complexity" evidence="1">
    <location>
        <begin position="8"/>
        <end position="18"/>
    </location>
</feature>
<organism evidence="3 4">
    <name type="scientific">Micromonospora narathiwatensis</name>
    <dbReference type="NCBI Taxonomy" id="299146"/>
    <lineage>
        <taxon>Bacteria</taxon>
        <taxon>Bacillati</taxon>
        <taxon>Actinomycetota</taxon>
        <taxon>Actinomycetes</taxon>
        <taxon>Micromonosporales</taxon>
        <taxon>Micromonosporaceae</taxon>
        <taxon>Micromonospora</taxon>
    </lineage>
</organism>
<feature type="transmembrane region" description="Helical" evidence="2">
    <location>
        <begin position="43"/>
        <end position="61"/>
    </location>
</feature>
<evidence type="ECO:0000256" key="1">
    <source>
        <dbReference type="SAM" id="MobiDB-lite"/>
    </source>
</evidence>
<keyword evidence="4" id="KW-1185">Reference proteome</keyword>
<dbReference type="Proteomes" id="UP000198765">
    <property type="component" value="Chromosome I"/>
</dbReference>
<name>A0A1A8ZIH3_9ACTN</name>
<sequence>MDGPARTPAGPEGSAGSGANDGSRWSRIIMLGAPGSRGTRLELFYDLVFVLAFLNVTHLTASHPSWINLYQALLVLALLWWCWTGFAGLGNMVRADQGVLPVVGFVTVAGIFLLVLSIPRAFVGESTGLNGPLVFAGCYFLVRAAQLAVFGWVARSDRAAFRRWLKLAAVAVIATALLVAAGQVPHRVADSTVATGLQLGFWTAAVLVEYVAGIALGGSYWVVISAGHWAERHALMILIALGESIITLGLGWVGGNAPPLTVPVMTAAVLGIATAAVLWWAYFDTLAFGVEQVMHHAREPATRARLSRNAYTYLHLPMITGIIFFALGLKDQLSEAASPSTPPWGEPLGGFRIIVLYGGVALYLLSLAGCARLALRTVHWPLLGAVVVIVLVAPAAARLPELVALVMLAALCVGATVAETLREDGLRRRIRGLALEEQVAVEGAESEWRRRHL</sequence>
<feature type="transmembrane region" description="Helical" evidence="2">
    <location>
        <begin position="310"/>
        <end position="329"/>
    </location>
</feature>
<accession>A0A1A8ZIH3</accession>
<gene>
    <name evidence="3" type="ORF">GA0070621_1846</name>
</gene>
<feature type="region of interest" description="Disordered" evidence="1">
    <location>
        <begin position="1"/>
        <end position="21"/>
    </location>
</feature>
<dbReference type="InterPro" id="IPR010640">
    <property type="entry name" value="Low_temperature_requirement_A"/>
</dbReference>
<feature type="transmembrane region" description="Helical" evidence="2">
    <location>
        <begin position="402"/>
        <end position="421"/>
    </location>
</feature>
<feature type="transmembrane region" description="Helical" evidence="2">
    <location>
        <begin position="378"/>
        <end position="396"/>
    </location>
</feature>
<dbReference type="AlphaFoldDB" id="A0A1A8ZIH3"/>
<dbReference type="PANTHER" id="PTHR36840">
    <property type="entry name" value="BLL5714 PROTEIN"/>
    <property type="match status" value="1"/>
</dbReference>
<feature type="transmembrane region" description="Helical" evidence="2">
    <location>
        <begin position="201"/>
        <end position="223"/>
    </location>
</feature>
<dbReference type="PANTHER" id="PTHR36840:SF1">
    <property type="entry name" value="BLL5714 PROTEIN"/>
    <property type="match status" value="1"/>
</dbReference>
<feature type="transmembrane region" description="Helical" evidence="2">
    <location>
        <begin position="235"/>
        <end position="255"/>
    </location>
</feature>
<dbReference type="PATRIC" id="fig|299146.4.peg.1904"/>
<evidence type="ECO:0000313" key="3">
    <source>
        <dbReference type="EMBL" id="SBT43641.1"/>
    </source>
</evidence>
<feature type="transmembrane region" description="Helical" evidence="2">
    <location>
        <begin position="98"/>
        <end position="119"/>
    </location>
</feature>